<accession>A0A151WR82</accession>
<evidence type="ECO:0000313" key="4">
    <source>
        <dbReference type="EMBL" id="KYQ50185.1"/>
    </source>
</evidence>
<sequence length="1076" mass="125047">MQELKNLFAKASEVFKLFFATLNGVIVFDTDVQSETELLTKVVDAYGNIASIANGMDTKTFVELSEAFAKLAIVHQNEIKSNNIMTYLIRMTKETSCLFSVIKDQNDKSAERNVMVAMRLLRILEKLTSSYDASLTHEMISDLIELLARIHGYCCLTKGSEKTILAGATSFLSIIFNHNDFKQVYFEYGKQIVPRDQYVHRLNYHLLTIAIMKKLNGMPYEHHCKWSLGSDSILDVAFTFIDYLEEEICAEDLRLPGVCGIGERIRFVNIYEATLVSVCNLASQIPPEGFHALELLLLKHLLSGNFWSSLLSSDVWCFIGRLGSSQLCVDHIKHLIKVSAALIERHDSIEAIMLNNMIIRLYDLLNEDMKSTVFDNLINLDTDYYASILYFLMAKTKSLSSERLKHKIEDLPKAFLDLYTHPSTCNWKRLVQIMSVMIAVNYSDNRDVINVLTKIWNFIASAIIECEDKQLDLLSNLVVILLDATCLKYLHDDSFCTVLTSITTSCVHLPPQGKIKICHFLRQNVENLGRCSVQNVTSTLIELFSHILEDEDPWVRQEALETFEHVGHMCLEQLVAEIAKALAKIFGISDIMQAYLSSRPYYVFKGFTNIQDYLRYLAKTIQNHGDEHRCHEYNESERKDKMLKLDEEKNSCEIIMPMSIQLDEQAEILRYLSDDTVFNKISKQFISIQPDDMKRNNPLLNSIFEKLIDVMRSQSPLFAKTFQRIIWAGSYYKNTRFGQPEEYDLNFVINLPYKEKDLKFISTDRPGFIKIRIAGRDENSQNTLNIDSKAYKELNSFIDDQSYLNQEKFSTWMEGIFSKVINATDTNRNRIILGDHPPIRLKKTGPAFTLIFKPSYSERDIDIDVVPVLVFSTQTLPPIKSSRKDLLQVRRCWSAVPKPLKNSKGIFADLRHRYWRLCFYEFEKNMISSHDYGRMKPVIRQLKKLRDTQGWKSIASYYLETLCYHEKEIFYISNRNSYTFLFFTMLEKLRDAFRNKEIRYYWDDDLNLLDNIGPEEMRNMKGRLDNVLKSIRKDIQNDGYAIAKWVCEYLRFFHASNINRYKLIHICVQLENFSHF</sequence>
<dbReference type="Gene3D" id="3.30.460.90">
    <property type="match status" value="1"/>
</dbReference>
<dbReference type="Pfam" id="PF14868">
    <property type="entry name" value="DUF4487"/>
    <property type="match status" value="1"/>
</dbReference>
<keyword evidence="5" id="KW-1185">Reference proteome</keyword>
<dbReference type="Pfam" id="PF20266">
    <property type="entry name" value="Mab-21_C"/>
    <property type="match status" value="1"/>
</dbReference>
<comment type="similarity">
    <text evidence="1">Belongs to the mab-21 family.</text>
</comment>
<dbReference type="PANTHER" id="PTHR16071:SF2">
    <property type="entry name" value="FIGNL1-INTERACTING REGULATOR OF RECOMBINATION AND MITOSIS"/>
    <property type="match status" value="1"/>
</dbReference>
<dbReference type="InterPro" id="IPR024810">
    <property type="entry name" value="MAB21L/cGLR"/>
</dbReference>
<proteinExistence type="inferred from homology"/>
<evidence type="ECO:0000259" key="2">
    <source>
        <dbReference type="Pfam" id="PF03281"/>
    </source>
</evidence>
<dbReference type="STRING" id="64791.A0A151WR82"/>
<dbReference type="Proteomes" id="UP000075809">
    <property type="component" value="Unassembled WGS sequence"/>
</dbReference>
<name>A0A151WR82_9HYME</name>
<dbReference type="InterPro" id="IPR046903">
    <property type="entry name" value="Mab-21-like_nuc_Trfase"/>
</dbReference>
<feature type="domain" description="Mab-21-like HhH/H2TH-like" evidence="3">
    <location>
        <begin position="935"/>
        <end position="1022"/>
    </location>
</feature>
<dbReference type="SUPFAM" id="SSF48371">
    <property type="entry name" value="ARM repeat"/>
    <property type="match status" value="1"/>
</dbReference>
<reference evidence="4 5" key="1">
    <citation type="submission" date="2015-09" db="EMBL/GenBank/DDBJ databases">
        <title>Trachymyrmex zeteki WGS genome.</title>
        <authorList>
            <person name="Nygaard S."/>
            <person name="Hu H."/>
            <person name="Boomsma J."/>
            <person name="Zhang G."/>
        </authorList>
    </citation>
    <scope>NUCLEOTIDE SEQUENCE [LARGE SCALE GENOMIC DNA]</scope>
    <source>
        <strain evidence="4">Tzet28-1</strain>
        <tissue evidence="4">Whole body</tissue>
    </source>
</reference>
<feature type="domain" description="Mab-21-like nucleotidyltransferase" evidence="2">
    <location>
        <begin position="731"/>
        <end position="928"/>
    </location>
</feature>
<evidence type="ECO:0000313" key="5">
    <source>
        <dbReference type="Proteomes" id="UP000075809"/>
    </source>
</evidence>
<dbReference type="PANTHER" id="PTHR16071">
    <property type="entry name" value="CHROMOSOME 1 OPEN READING FRAME 112"/>
    <property type="match status" value="1"/>
</dbReference>
<gene>
    <name evidence="4" type="ORF">ALC60_10754</name>
</gene>
<dbReference type="InterPro" id="IPR046906">
    <property type="entry name" value="Mab-21_HhH/H2TH-like"/>
</dbReference>
<organism evidence="4 5">
    <name type="scientific">Mycetomoellerius zeteki</name>
    <dbReference type="NCBI Taxonomy" id="64791"/>
    <lineage>
        <taxon>Eukaryota</taxon>
        <taxon>Metazoa</taxon>
        <taxon>Ecdysozoa</taxon>
        <taxon>Arthropoda</taxon>
        <taxon>Hexapoda</taxon>
        <taxon>Insecta</taxon>
        <taxon>Pterygota</taxon>
        <taxon>Neoptera</taxon>
        <taxon>Endopterygota</taxon>
        <taxon>Hymenoptera</taxon>
        <taxon>Apocrita</taxon>
        <taxon>Aculeata</taxon>
        <taxon>Formicoidea</taxon>
        <taxon>Formicidae</taxon>
        <taxon>Myrmicinae</taxon>
        <taxon>Mycetomoellerius</taxon>
    </lineage>
</organism>
<dbReference type="InterPro" id="IPR016024">
    <property type="entry name" value="ARM-type_fold"/>
</dbReference>
<dbReference type="Pfam" id="PF03281">
    <property type="entry name" value="Mab-21"/>
    <property type="match status" value="1"/>
</dbReference>
<evidence type="ECO:0000256" key="1">
    <source>
        <dbReference type="ARBA" id="ARBA00008307"/>
    </source>
</evidence>
<dbReference type="InterPro" id="IPR027902">
    <property type="entry name" value="DUF4487"/>
</dbReference>
<evidence type="ECO:0000259" key="3">
    <source>
        <dbReference type="Pfam" id="PF20266"/>
    </source>
</evidence>
<protein>
    <submittedName>
        <fullName evidence="4">Uncharacterized protein</fullName>
    </submittedName>
</protein>
<dbReference type="EMBL" id="KQ982821">
    <property type="protein sequence ID" value="KYQ50185.1"/>
    <property type="molecule type" value="Genomic_DNA"/>
</dbReference>
<dbReference type="Gene3D" id="1.10.1410.40">
    <property type="match status" value="1"/>
</dbReference>
<dbReference type="SMART" id="SM01265">
    <property type="entry name" value="Mab-21"/>
    <property type="match status" value="1"/>
</dbReference>
<dbReference type="AlphaFoldDB" id="A0A151WR82"/>